<keyword evidence="3 4" id="KW-0732">Signal</keyword>
<proteinExistence type="inferred from homology"/>
<comment type="caution">
    <text evidence="6">The sequence shown here is derived from an EMBL/GenBank/DDBJ whole genome shotgun (WGS) entry which is preliminary data.</text>
</comment>
<accession>A0A537K8Y6</accession>
<dbReference type="Gene3D" id="3.40.190.10">
    <property type="entry name" value="Periplasmic binding protein-like II"/>
    <property type="match status" value="2"/>
</dbReference>
<evidence type="ECO:0000259" key="5">
    <source>
        <dbReference type="Pfam" id="PF09084"/>
    </source>
</evidence>
<dbReference type="PANTHER" id="PTHR30024">
    <property type="entry name" value="ALIPHATIC SULFONATES-BINDING PROTEIN-RELATED"/>
    <property type="match status" value="1"/>
</dbReference>
<evidence type="ECO:0000256" key="3">
    <source>
        <dbReference type="ARBA" id="ARBA00022729"/>
    </source>
</evidence>
<dbReference type="SUPFAM" id="SSF53850">
    <property type="entry name" value="Periplasmic binding protein-like II"/>
    <property type="match status" value="1"/>
</dbReference>
<feature type="signal peptide" evidence="4">
    <location>
        <begin position="1"/>
        <end position="26"/>
    </location>
</feature>
<dbReference type="Proteomes" id="UP000318509">
    <property type="component" value="Unassembled WGS sequence"/>
</dbReference>
<evidence type="ECO:0000256" key="1">
    <source>
        <dbReference type="ARBA" id="ARBA00004418"/>
    </source>
</evidence>
<evidence type="ECO:0000313" key="7">
    <source>
        <dbReference type="Proteomes" id="UP000318509"/>
    </source>
</evidence>
<dbReference type="EMBL" id="VBAK01000068">
    <property type="protein sequence ID" value="TMI92204.1"/>
    <property type="molecule type" value="Genomic_DNA"/>
</dbReference>
<comment type="subcellular location">
    <subcellularLocation>
        <location evidence="1">Periplasm</location>
    </subcellularLocation>
</comment>
<dbReference type="GO" id="GO:0042597">
    <property type="term" value="C:periplasmic space"/>
    <property type="evidence" value="ECO:0007669"/>
    <property type="project" value="UniProtKB-SubCell"/>
</dbReference>
<dbReference type="CDD" id="cd01008">
    <property type="entry name" value="PBP2_NrtA_SsuA_CpmA_like"/>
    <property type="match status" value="1"/>
</dbReference>
<name>A0A537K8Y6_9BACT</name>
<evidence type="ECO:0000256" key="2">
    <source>
        <dbReference type="ARBA" id="ARBA00010742"/>
    </source>
</evidence>
<gene>
    <name evidence="6" type="ORF">E6H00_03035</name>
</gene>
<dbReference type="AlphaFoldDB" id="A0A537K8Y6"/>
<protein>
    <submittedName>
        <fullName evidence="6">ABC transporter substrate-binding protein</fullName>
    </submittedName>
</protein>
<dbReference type="InterPro" id="IPR015168">
    <property type="entry name" value="SsuA/THI5"/>
</dbReference>
<comment type="similarity">
    <text evidence="2">Belongs to the bacterial solute-binding protein SsuA/TauA family.</text>
</comment>
<evidence type="ECO:0000256" key="4">
    <source>
        <dbReference type="SAM" id="SignalP"/>
    </source>
</evidence>
<feature type="chain" id="PRO_5022139196" evidence="4">
    <location>
        <begin position="27"/>
        <end position="345"/>
    </location>
</feature>
<evidence type="ECO:0000313" key="6">
    <source>
        <dbReference type="EMBL" id="TMI92204.1"/>
    </source>
</evidence>
<dbReference type="PANTHER" id="PTHR30024:SF47">
    <property type="entry name" value="TAURINE-BINDING PERIPLASMIC PROTEIN"/>
    <property type="match status" value="1"/>
</dbReference>
<feature type="domain" description="SsuA/THI5-like" evidence="5">
    <location>
        <begin position="42"/>
        <end position="261"/>
    </location>
</feature>
<sequence>MRRVTAHRIRIGAAAWICIVLGAAHAASGQGPAQVTIATVNNMNHVPQFVAVEKGLYVAHGVDVKLRVLNSGAEATRALQAGEAQMATIGNTTLSAAWNAGIRLVAVVVVMGDATRVYYDDVFAITSRSGSGIRRLHAEDLVGRRVGMVLGGTGEEYFRALLAADKIPAERVTFVNVPPPNHVSVLREGGVDAEVTWEPYGTMILQQVPGAYVVLRGGGYLGYDLYMMGTEEFVRRNPAVVDGLVRGFVEAARYVRGHPVESAQIATRWIEGLDEASARKAITYMDFDPRFSANTLRAHALVERAMIDRGRIKQPVDLSKAIDTSFLDRAMKESPQMFVDLKPVP</sequence>
<dbReference type="Pfam" id="PF09084">
    <property type="entry name" value="NMT1"/>
    <property type="match status" value="1"/>
</dbReference>
<reference evidence="6 7" key="1">
    <citation type="journal article" date="2019" name="Nat. Microbiol.">
        <title>Mediterranean grassland soil C-N compound turnover is dependent on rainfall and depth, and is mediated by genomically divergent microorganisms.</title>
        <authorList>
            <person name="Diamond S."/>
            <person name="Andeer P.F."/>
            <person name="Li Z."/>
            <person name="Crits-Christoph A."/>
            <person name="Burstein D."/>
            <person name="Anantharaman K."/>
            <person name="Lane K.R."/>
            <person name="Thomas B.C."/>
            <person name="Pan C."/>
            <person name="Northen T.R."/>
            <person name="Banfield J.F."/>
        </authorList>
    </citation>
    <scope>NUCLEOTIDE SEQUENCE [LARGE SCALE GENOMIC DNA]</scope>
    <source>
        <strain evidence="6">NP_3</strain>
    </source>
</reference>
<organism evidence="6 7">
    <name type="scientific">Candidatus Segetimicrobium genomatis</name>
    <dbReference type="NCBI Taxonomy" id="2569760"/>
    <lineage>
        <taxon>Bacteria</taxon>
        <taxon>Bacillati</taxon>
        <taxon>Candidatus Sysuimicrobiota</taxon>
        <taxon>Candidatus Sysuimicrobiia</taxon>
        <taxon>Candidatus Sysuimicrobiales</taxon>
        <taxon>Candidatus Segetimicrobiaceae</taxon>
        <taxon>Candidatus Segetimicrobium</taxon>
    </lineage>
</organism>